<name>A0A426TWD7_9CHLR</name>
<evidence type="ECO:0000256" key="2">
    <source>
        <dbReference type="ARBA" id="ARBA00016109"/>
    </source>
</evidence>
<dbReference type="GO" id="GO:0051607">
    <property type="term" value="P:defense response to virus"/>
    <property type="evidence" value="ECO:0007669"/>
    <property type="project" value="UniProtKB-KW"/>
</dbReference>
<evidence type="ECO:0000256" key="4">
    <source>
        <dbReference type="ARBA" id="ARBA00023118"/>
    </source>
</evidence>
<evidence type="ECO:0000256" key="3">
    <source>
        <dbReference type="ARBA" id="ARBA00022884"/>
    </source>
</evidence>
<protein>
    <recommendedName>
        <fullName evidence="2">CRISPR system Cms protein Csm4</fullName>
    </recommendedName>
</protein>
<sequence length="380" mass="41585">MSELISYQICPPTGATTLSCHFGRQGIGLEETSETLPSDSFFAALVAQAAQLKGAQFGDDGGPLFAQPFVSGEPPFLVSSLFPRIGDLPLLPRPLLKLNMKEKLNDQIGKGFKKLRYLSPELFATVCRGDKISEAPVIMQGGKVWLSRNEARSLTGDWKRDKQAESEVEWHKRLAQSSIWKIESPPHVTVDRVSNTSAYYEVGQVTYAPHAGLVLLVRFVDATQQAVFERMLTLLSESGLGGRRSSGLGAFCWERKEPLRLGLGQGGSRAVLLSRYLPQEAELAALRSERAAYQLVRVGGWVYSLGRPSQRRQRVMMVSEGAILDTKAAAVRGHVEDVRPVYSEKRPHPQVGSGNGTSHPVYRSGLALTLAIPDAKEGNS</sequence>
<keyword evidence="4" id="KW-0051">Antiviral defense</keyword>
<evidence type="ECO:0000313" key="6">
    <source>
        <dbReference type="EMBL" id="RRR69838.1"/>
    </source>
</evidence>
<organism evidence="6 7">
    <name type="scientific">Candidatus Viridilinea halotolerans</name>
    <dbReference type="NCBI Taxonomy" id="2491704"/>
    <lineage>
        <taxon>Bacteria</taxon>
        <taxon>Bacillati</taxon>
        <taxon>Chloroflexota</taxon>
        <taxon>Chloroflexia</taxon>
        <taxon>Chloroflexales</taxon>
        <taxon>Chloroflexineae</taxon>
        <taxon>Oscillochloridaceae</taxon>
        <taxon>Candidatus Viridilinea</taxon>
    </lineage>
</organism>
<dbReference type="InterPro" id="IPR005510">
    <property type="entry name" value="Csm4"/>
</dbReference>
<dbReference type="Proteomes" id="UP000280307">
    <property type="component" value="Unassembled WGS sequence"/>
</dbReference>
<dbReference type="Pfam" id="PF17953">
    <property type="entry name" value="Csm4_C"/>
    <property type="match status" value="1"/>
</dbReference>
<comment type="similarity">
    <text evidence="1">Belongs to the CRISPR-associated Csm4 family.</text>
</comment>
<evidence type="ECO:0000256" key="1">
    <source>
        <dbReference type="ARBA" id="ARBA00005772"/>
    </source>
</evidence>
<reference evidence="6 7" key="1">
    <citation type="submission" date="2018-12" db="EMBL/GenBank/DDBJ databases">
        <title>Genome Sequence of Candidatus Viridilinea halotolerans isolated from saline sulfide-rich spring.</title>
        <authorList>
            <person name="Grouzdev D.S."/>
            <person name="Burganskaya E.I."/>
            <person name="Krutkina M.S."/>
            <person name="Sukhacheva M.V."/>
            <person name="Gorlenko V.M."/>
        </authorList>
    </citation>
    <scope>NUCLEOTIDE SEQUENCE [LARGE SCALE GENOMIC DNA]</scope>
    <source>
        <strain evidence="6">Chok-6</strain>
    </source>
</reference>
<feature type="domain" description="Csm4 C-terminal" evidence="5">
    <location>
        <begin position="267"/>
        <end position="371"/>
    </location>
</feature>
<dbReference type="NCBIfam" id="TIGR01903">
    <property type="entry name" value="cas5_csm4"/>
    <property type="match status" value="1"/>
</dbReference>
<dbReference type="GO" id="GO:0003723">
    <property type="term" value="F:RNA binding"/>
    <property type="evidence" value="ECO:0007669"/>
    <property type="project" value="UniProtKB-KW"/>
</dbReference>
<evidence type="ECO:0000259" key="5">
    <source>
        <dbReference type="Pfam" id="PF17953"/>
    </source>
</evidence>
<evidence type="ECO:0000313" key="7">
    <source>
        <dbReference type="Proteomes" id="UP000280307"/>
    </source>
</evidence>
<comment type="caution">
    <text evidence="6">The sequence shown here is derived from an EMBL/GenBank/DDBJ whole genome shotgun (WGS) entry which is preliminary data.</text>
</comment>
<accession>A0A426TWD7</accession>
<keyword evidence="3" id="KW-0694">RNA-binding</keyword>
<dbReference type="AlphaFoldDB" id="A0A426TWD7"/>
<dbReference type="InterPro" id="IPR040932">
    <property type="entry name" value="Csm4_C"/>
</dbReference>
<proteinExistence type="inferred from homology"/>
<dbReference type="EMBL" id="RSAS01000581">
    <property type="protein sequence ID" value="RRR69838.1"/>
    <property type="molecule type" value="Genomic_DNA"/>
</dbReference>
<gene>
    <name evidence="6" type="primary">csm4</name>
    <name evidence="6" type="ORF">EI684_14555</name>
</gene>